<dbReference type="SUPFAM" id="SSF51110">
    <property type="entry name" value="alpha-D-mannose-specific plant lectins"/>
    <property type="match status" value="1"/>
</dbReference>
<dbReference type="Gene3D" id="2.90.10.10">
    <property type="entry name" value="Bulb-type lectin domain"/>
    <property type="match status" value="2"/>
</dbReference>
<evidence type="ECO:0000256" key="2">
    <source>
        <dbReference type="ARBA" id="ARBA00023157"/>
    </source>
</evidence>
<dbReference type="AlphaFoldDB" id="A0A2I0JRE0"/>
<evidence type="ECO:0000313" key="6">
    <source>
        <dbReference type="EMBL" id="PKI58869.1"/>
    </source>
</evidence>
<name>A0A2I0JRE0_PUNGR</name>
<keyword evidence="3" id="KW-0325">Glycoprotein</keyword>
<organism evidence="6 7">
    <name type="scientific">Punica granatum</name>
    <name type="common">Pomegranate</name>
    <dbReference type="NCBI Taxonomy" id="22663"/>
    <lineage>
        <taxon>Eukaryota</taxon>
        <taxon>Viridiplantae</taxon>
        <taxon>Streptophyta</taxon>
        <taxon>Embryophyta</taxon>
        <taxon>Tracheophyta</taxon>
        <taxon>Spermatophyta</taxon>
        <taxon>Magnoliopsida</taxon>
        <taxon>eudicotyledons</taxon>
        <taxon>Gunneridae</taxon>
        <taxon>Pentapetalae</taxon>
        <taxon>rosids</taxon>
        <taxon>malvids</taxon>
        <taxon>Myrtales</taxon>
        <taxon>Lythraceae</taxon>
        <taxon>Punica</taxon>
    </lineage>
</organism>
<accession>A0A2I0JRE0</accession>
<dbReference type="EMBL" id="PGOL01001337">
    <property type="protein sequence ID" value="PKI58869.1"/>
    <property type="molecule type" value="Genomic_DNA"/>
</dbReference>
<evidence type="ECO:0000256" key="3">
    <source>
        <dbReference type="ARBA" id="ARBA00023180"/>
    </source>
</evidence>
<feature type="domain" description="Bulb-type lectin" evidence="5">
    <location>
        <begin position="22"/>
        <end position="127"/>
    </location>
</feature>
<dbReference type="PANTHER" id="PTHR47976:SF108">
    <property type="entry name" value="G-TYPE LECTIN S-RECEPTOR-LIKE SERINE_THREONINE-PROTEIN KINASE LECRK1"/>
    <property type="match status" value="1"/>
</dbReference>
<dbReference type="PANTHER" id="PTHR47976">
    <property type="entry name" value="G-TYPE LECTIN S-RECEPTOR-LIKE SERINE/THREONINE-PROTEIN KINASE SD2-5"/>
    <property type="match status" value="1"/>
</dbReference>
<keyword evidence="1 4" id="KW-0732">Signal</keyword>
<evidence type="ECO:0000259" key="5">
    <source>
        <dbReference type="SMART" id="SM00108"/>
    </source>
</evidence>
<reference evidence="6 7" key="1">
    <citation type="submission" date="2017-11" db="EMBL/GenBank/DDBJ databases">
        <title>De-novo sequencing of pomegranate (Punica granatum L.) genome.</title>
        <authorList>
            <person name="Akparov Z."/>
            <person name="Amiraslanov A."/>
            <person name="Hajiyeva S."/>
            <person name="Abbasov M."/>
            <person name="Kaur K."/>
            <person name="Hamwieh A."/>
            <person name="Solovyev V."/>
            <person name="Salamov A."/>
            <person name="Braich B."/>
            <person name="Kosarev P."/>
            <person name="Mahmoud A."/>
            <person name="Hajiyev E."/>
            <person name="Babayeva S."/>
            <person name="Izzatullayeva V."/>
            <person name="Mammadov A."/>
            <person name="Mammadov A."/>
            <person name="Sharifova S."/>
            <person name="Ojaghi J."/>
            <person name="Eynullazada K."/>
            <person name="Bayramov B."/>
            <person name="Abdulazimova A."/>
            <person name="Shahmuradov I."/>
        </authorList>
    </citation>
    <scope>NUCLEOTIDE SEQUENCE [LARGE SCALE GENOMIC DNA]</scope>
    <source>
        <strain evidence="7">cv. AG2017</strain>
        <tissue evidence="6">Leaf</tissue>
    </source>
</reference>
<keyword evidence="2" id="KW-1015">Disulfide bond</keyword>
<protein>
    <recommendedName>
        <fullName evidence="5">Bulb-type lectin domain-containing protein</fullName>
    </recommendedName>
</protein>
<dbReference type="InterPro" id="IPR036426">
    <property type="entry name" value="Bulb-type_lectin_dom_sf"/>
</dbReference>
<dbReference type="Proteomes" id="UP000233551">
    <property type="component" value="Unassembled WGS sequence"/>
</dbReference>
<dbReference type="STRING" id="22663.A0A2I0JRE0"/>
<proteinExistence type="predicted"/>
<keyword evidence="7" id="KW-1185">Reference proteome</keyword>
<evidence type="ECO:0000256" key="4">
    <source>
        <dbReference type="SAM" id="SignalP"/>
    </source>
</evidence>
<dbReference type="SMART" id="SM00108">
    <property type="entry name" value="B_lectin"/>
    <property type="match status" value="1"/>
</dbReference>
<feature type="chain" id="PRO_5014168048" description="Bulb-type lectin domain-containing protein" evidence="4">
    <location>
        <begin position="22"/>
        <end position="197"/>
    </location>
</feature>
<comment type="caution">
    <text evidence="6">The sequence shown here is derived from an EMBL/GenBank/DDBJ whole genome shotgun (WGS) entry which is preliminary data.</text>
</comment>
<evidence type="ECO:0000256" key="1">
    <source>
        <dbReference type="ARBA" id="ARBA00022729"/>
    </source>
</evidence>
<gene>
    <name evidence="6" type="ORF">CRG98_020768</name>
</gene>
<dbReference type="InterPro" id="IPR051343">
    <property type="entry name" value="G-type_lectin_kinases/EP1-like"/>
</dbReference>
<dbReference type="InterPro" id="IPR001480">
    <property type="entry name" value="Bulb-type_lectin_dom"/>
</dbReference>
<dbReference type="Pfam" id="PF01453">
    <property type="entry name" value="B_lectin"/>
    <property type="match status" value="1"/>
</dbReference>
<feature type="signal peptide" evidence="4">
    <location>
        <begin position="1"/>
        <end position="21"/>
    </location>
</feature>
<sequence>MASATLTLFLLLLPLATLAQAQGHIGLGSSLTADDQNSSWKSPSGDFAFGFQRIGNGSANRDNSAPQGSKVELTRKRILVLNYLGGGEIWAQPATSTRASYAFMLDTGNFVLANEAGSNLWESFGEPTDTIVPSQVLNQGTEVISRYSAMNYSRGRFRLLLQLDGNLCMHTRPVYDWAYWYSVTVGTGYQVIFNQTV</sequence>
<evidence type="ECO:0000313" key="7">
    <source>
        <dbReference type="Proteomes" id="UP000233551"/>
    </source>
</evidence>